<dbReference type="Gene3D" id="3.40.50.2000">
    <property type="entry name" value="Glycogen Phosphorylase B"/>
    <property type="match status" value="1"/>
</dbReference>
<dbReference type="KEGG" id="ddu:GF1_01900"/>
<sequence length="391" mass="43735">MKLLVYCQHVLGIGHLCRTLEILKRLSSHEVILVLGGPPAAVEIPAHVRPILLPGLKMDPGFSGLQPVDPQADLAQVKEERVRLLLELFIAEKPDILLVELYPFGRKGFRFELEPLLALANRSGCFTASSVRDILVEKDQAEKFETRVIEQLNRYFDLLLIHGDEQVIRLDETFSRMGDIRIPVRYTGYICHPPEADDRTRLRRRLGLSADELLIVASAGGGSVGAALLQAATLAHGSLDFPARMQLFTGPYMAEAQVTRLRKEASLVARPETPFGKDRLRLSRFTDIFPAWLAAADLSISMGGYNTTMNVVAATIPALIHPFGQNREQRLRAERLLPLTCLEIVDRHDLEPGRLANRMDHMLRRQRIRPDIRLDGAREAAQALISKGACR</sequence>
<proteinExistence type="predicted"/>
<dbReference type="EMBL" id="AP024233">
    <property type="protein sequence ID" value="BCO07814.1"/>
    <property type="molecule type" value="Genomic_DNA"/>
</dbReference>
<dbReference type="PANTHER" id="PTHR21015:SF28">
    <property type="entry name" value="SLL1722 PROTEIN"/>
    <property type="match status" value="1"/>
</dbReference>
<accession>A0A915TXY2</accession>
<dbReference type="Pfam" id="PF04101">
    <property type="entry name" value="Glyco_tran_28_C"/>
    <property type="match status" value="1"/>
</dbReference>
<reference evidence="2" key="1">
    <citation type="submission" date="2020-12" db="EMBL/GenBank/DDBJ databases">
        <title>Desulfobium dissulfuricans gen. nov., sp. nov., a novel mesophilic, sulfate-reducing bacterium isolated from a deep-sea hydrothermal vent.</title>
        <authorList>
            <person name="Hashimoto Y."/>
            <person name="Tame A."/>
            <person name="Sawayama S."/>
            <person name="Miyazaki J."/>
            <person name="Takai K."/>
            <person name="Nakagawa S."/>
        </authorList>
    </citation>
    <scope>NUCLEOTIDE SEQUENCE</scope>
    <source>
        <strain evidence="2">GF1</strain>
    </source>
</reference>
<evidence type="ECO:0000259" key="1">
    <source>
        <dbReference type="Pfam" id="PF04101"/>
    </source>
</evidence>
<dbReference type="Proteomes" id="UP001063350">
    <property type="component" value="Chromosome"/>
</dbReference>
<dbReference type="SUPFAM" id="SSF53756">
    <property type="entry name" value="UDP-Glycosyltransferase/glycogen phosphorylase"/>
    <property type="match status" value="1"/>
</dbReference>
<keyword evidence="3" id="KW-1185">Reference proteome</keyword>
<dbReference type="InterPro" id="IPR007235">
    <property type="entry name" value="Glyco_trans_28_C"/>
</dbReference>
<dbReference type="AlphaFoldDB" id="A0A915TXY2"/>
<dbReference type="PANTHER" id="PTHR21015">
    <property type="entry name" value="UDP-N-ACETYLGLUCOSAMINE--N-ACETYLMURAMYL-(PENTAPEPTIDE) PYROPHOSPHORYL-UNDECAPRENOL N-ACETYLGLUCOSAMINE TRANSFERASE 1"/>
    <property type="match status" value="1"/>
</dbReference>
<name>A0A915TXY2_9BACT</name>
<evidence type="ECO:0000313" key="3">
    <source>
        <dbReference type="Proteomes" id="UP001063350"/>
    </source>
</evidence>
<organism evidence="2 3">
    <name type="scientific">Desulfolithobacter dissulfuricans</name>
    <dbReference type="NCBI Taxonomy" id="2795293"/>
    <lineage>
        <taxon>Bacteria</taxon>
        <taxon>Pseudomonadati</taxon>
        <taxon>Thermodesulfobacteriota</taxon>
        <taxon>Desulfobulbia</taxon>
        <taxon>Desulfobulbales</taxon>
        <taxon>Desulfobulbaceae</taxon>
        <taxon>Desulfolithobacter</taxon>
    </lineage>
</organism>
<dbReference type="RefSeq" id="WP_267927756.1">
    <property type="nucleotide sequence ID" value="NZ_AP024233.1"/>
</dbReference>
<feature type="domain" description="Glycosyl transferase family 28 C-terminal" evidence="1">
    <location>
        <begin position="221"/>
        <end position="365"/>
    </location>
</feature>
<dbReference type="GO" id="GO:0016758">
    <property type="term" value="F:hexosyltransferase activity"/>
    <property type="evidence" value="ECO:0007669"/>
    <property type="project" value="InterPro"/>
</dbReference>
<gene>
    <name evidence="2" type="ORF">GF1_01900</name>
</gene>
<protein>
    <recommendedName>
        <fullName evidence="1">Glycosyl transferase family 28 C-terminal domain-containing protein</fullName>
    </recommendedName>
</protein>
<evidence type="ECO:0000313" key="2">
    <source>
        <dbReference type="EMBL" id="BCO07814.1"/>
    </source>
</evidence>